<feature type="binding site" evidence="7 10">
    <location>
        <position position="317"/>
    </location>
    <ligand>
        <name>Mg(2+)</name>
        <dbReference type="ChEBI" id="CHEBI:18420"/>
    </ligand>
</feature>
<evidence type="ECO:0000256" key="1">
    <source>
        <dbReference type="ARBA" id="ARBA00005209"/>
    </source>
</evidence>
<feature type="binding site" evidence="7 10">
    <location>
        <position position="379"/>
    </location>
    <ligand>
        <name>Mg(2+)</name>
        <dbReference type="ChEBI" id="CHEBI:18420"/>
    </ligand>
</feature>
<protein>
    <recommendedName>
        <fullName evidence="7">Amidophosphoribosyltransferase</fullName>
        <shortName evidence="7">ATase</shortName>
        <ecNumber evidence="7">2.4.2.14</ecNumber>
    </recommendedName>
    <alternativeName>
        <fullName evidence="7">Glutamine phosphoribosylpyrophosphate amidotransferase</fullName>
        <shortName evidence="7">GPATase</shortName>
    </alternativeName>
</protein>
<organism evidence="13 14">
    <name type="scientific">Acetivibrio mesophilus</name>
    <dbReference type="NCBI Taxonomy" id="2487273"/>
    <lineage>
        <taxon>Bacteria</taxon>
        <taxon>Bacillati</taxon>
        <taxon>Bacillota</taxon>
        <taxon>Clostridia</taxon>
        <taxon>Eubacteriales</taxon>
        <taxon>Oscillospiraceae</taxon>
        <taxon>Acetivibrio</taxon>
    </lineage>
</organism>
<keyword evidence="7 10" id="KW-0479">Metal-binding</keyword>
<sequence>MFGMEREKHFNNVQDVFLTEDKFAFDKPKEECGVFGIYNKSNLDSARLTYYALYALQHRGQESAGIAVNNNGQLLFHKDMGLVPEIFNEKILNSLKGKIAIGHVRYSTTGASSRENSQPMVIKYKDGQMAMAHNGNLVNVPKIREKLEEEGIIFQSTIDSEVVLNLISRFRLSSKNIEEAIIKTMREIKGAYSLVILTPNKLIGIRDPHGIRPLCIGRIDDSYILASETCALDAIDAEYVRDVNPGEIIVIEESGMTAIQTEAHKESALCIFEYIYFARPDSYIEGVSVHRARIEAGRRLAQEHPVEADLVFGVPDSGISAALGYSMESGIPYNLGLIKNRYIGRTFIQPEQGQRENGVRIKLNALKEAVSGKRVVMIDDSIVRGTTSKRLVQILREAGAKEVHMRISSPPYVYPCFFGVDTSSRSQLIAAECSIEEIRAMTGADSLGYLSLEGLLKTPVGAKCGFCTGCFTGRYPMEVPEDANKFCCG</sequence>
<dbReference type="GO" id="GO:0006189">
    <property type="term" value="P:'de novo' IMP biosynthetic process"/>
    <property type="evidence" value="ECO:0007669"/>
    <property type="project" value="UniProtKB-UniRule"/>
</dbReference>
<dbReference type="PIRSF" id="PIRSF000485">
    <property type="entry name" value="Amd_phspho_trans"/>
    <property type="match status" value="1"/>
</dbReference>
<reference evidence="14" key="1">
    <citation type="submission" date="2018-11" db="EMBL/GenBank/DDBJ databases">
        <title>Genome sequencing of a novel mesophilic and cellulolytic organism within the genus Hungateiclostridium.</title>
        <authorList>
            <person name="Rettenmaier R."/>
            <person name="Liebl W."/>
            <person name="Zverlov V."/>
        </authorList>
    </citation>
    <scope>NUCLEOTIDE SEQUENCE [LARGE SCALE GENOMIC DNA]</scope>
    <source>
        <strain evidence="14">N2K1</strain>
    </source>
</reference>
<evidence type="ECO:0000313" key="13">
    <source>
        <dbReference type="EMBL" id="RXE60023.1"/>
    </source>
</evidence>
<dbReference type="GO" id="GO:0000287">
    <property type="term" value="F:magnesium ion binding"/>
    <property type="evidence" value="ECO:0007669"/>
    <property type="project" value="UniProtKB-UniRule"/>
</dbReference>
<dbReference type="UniPathway" id="UPA00074">
    <property type="reaction ID" value="UER00124"/>
</dbReference>
<dbReference type="NCBIfam" id="TIGR01134">
    <property type="entry name" value="purF"/>
    <property type="match status" value="1"/>
</dbReference>
<gene>
    <name evidence="7" type="primary">purF</name>
    <name evidence="13" type="ORF">EFD62_04515</name>
</gene>
<dbReference type="Proteomes" id="UP000289166">
    <property type="component" value="Unassembled WGS sequence"/>
</dbReference>
<dbReference type="EC" id="2.4.2.14" evidence="7"/>
<evidence type="ECO:0000256" key="4">
    <source>
        <dbReference type="ARBA" id="ARBA00022679"/>
    </source>
</evidence>
<dbReference type="InterPro" id="IPR000836">
    <property type="entry name" value="PRTase_dom"/>
</dbReference>
<keyword evidence="3 7" id="KW-0328">Glycosyltransferase</keyword>
<feature type="binding site" evidence="7 11">
    <location>
        <position position="270"/>
    </location>
    <ligand>
        <name>[4Fe-4S] cluster</name>
        <dbReference type="ChEBI" id="CHEBI:49883"/>
    </ligand>
</feature>
<proteinExistence type="inferred from homology"/>
<comment type="similarity">
    <text evidence="2 7 8">In the C-terminal section; belongs to the purine/pyrimidine phosphoribosyltransferase family.</text>
</comment>
<keyword evidence="7 10" id="KW-0460">Magnesium</keyword>
<feature type="binding site" evidence="7 11">
    <location>
        <position position="416"/>
    </location>
    <ligand>
        <name>[4Fe-4S] cluster</name>
        <dbReference type="ChEBI" id="CHEBI:49883"/>
    </ligand>
</feature>
<comment type="function">
    <text evidence="7">Catalyzes the formation of phosphoribosylamine from phosphoribosylpyrophosphate (PRPP) and glutamine.</text>
</comment>
<keyword evidence="4 7" id="KW-0808">Transferase</keyword>
<feature type="binding site" evidence="7 11">
    <location>
        <position position="467"/>
    </location>
    <ligand>
        <name>[4Fe-4S] cluster</name>
        <dbReference type="ChEBI" id="CHEBI:49883"/>
    </ligand>
</feature>
<comment type="catalytic activity">
    <reaction evidence="7 8">
        <text>5-phospho-beta-D-ribosylamine + L-glutamate + diphosphate = 5-phospho-alpha-D-ribose 1-diphosphate + L-glutamine + H2O</text>
        <dbReference type="Rhea" id="RHEA:14905"/>
        <dbReference type="ChEBI" id="CHEBI:15377"/>
        <dbReference type="ChEBI" id="CHEBI:29985"/>
        <dbReference type="ChEBI" id="CHEBI:33019"/>
        <dbReference type="ChEBI" id="CHEBI:58017"/>
        <dbReference type="ChEBI" id="CHEBI:58359"/>
        <dbReference type="ChEBI" id="CHEBI:58681"/>
        <dbReference type="EC" id="2.4.2.14"/>
    </reaction>
</comment>
<dbReference type="AlphaFoldDB" id="A0A4Q0I6L2"/>
<dbReference type="CDD" id="cd00715">
    <property type="entry name" value="GPATase_N"/>
    <property type="match status" value="1"/>
</dbReference>
<dbReference type="InterPro" id="IPR029055">
    <property type="entry name" value="Ntn_hydrolases_N"/>
</dbReference>
<feature type="binding site" evidence="7 11">
    <location>
        <position position="470"/>
    </location>
    <ligand>
        <name>[4Fe-4S] cluster</name>
        <dbReference type="ChEBI" id="CHEBI:49883"/>
    </ligand>
</feature>
<dbReference type="GO" id="GO:0051539">
    <property type="term" value="F:4 iron, 4 sulfur cluster binding"/>
    <property type="evidence" value="ECO:0007669"/>
    <property type="project" value="UniProtKB-KW"/>
</dbReference>
<keyword evidence="7" id="KW-0004">4Fe-4S</keyword>
<dbReference type="Gene3D" id="3.40.50.2020">
    <property type="match status" value="1"/>
</dbReference>
<dbReference type="InterPro" id="IPR005854">
    <property type="entry name" value="PurF"/>
</dbReference>
<feature type="domain" description="Glutamine amidotransferase type-2" evidence="12">
    <location>
        <begin position="32"/>
        <end position="254"/>
    </location>
</feature>
<evidence type="ECO:0000256" key="8">
    <source>
        <dbReference type="PIRNR" id="PIRNR000485"/>
    </source>
</evidence>
<dbReference type="InterPro" id="IPR029057">
    <property type="entry name" value="PRTase-like"/>
</dbReference>
<evidence type="ECO:0000256" key="7">
    <source>
        <dbReference type="HAMAP-Rule" id="MF_01931"/>
    </source>
</evidence>
<dbReference type="EMBL" id="RLII01000003">
    <property type="protein sequence ID" value="RXE60023.1"/>
    <property type="molecule type" value="Genomic_DNA"/>
</dbReference>
<dbReference type="CDD" id="cd06223">
    <property type="entry name" value="PRTases_typeI"/>
    <property type="match status" value="1"/>
</dbReference>
<dbReference type="GO" id="GO:0009113">
    <property type="term" value="P:purine nucleobase biosynthetic process"/>
    <property type="evidence" value="ECO:0007669"/>
    <property type="project" value="UniProtKB-UniRule"/>
</dbReference>
<keyword evidence="14" id="KW-1185">Reference proteome</keyword>
<evidence type="ECO:0000256" key="3">
    <source>
        <dbReference type="ARBA" id="ARBA00022676"/>
    </source>
</evidence>
<dbReference type="Gene3D" id="3.60.20.10">
    <property type="entry name" value="Glutamine Phosphoribosylpyrophosphate, subunit 1, domain 1"/>
    <property type="match status" value="1"/>
</dbReference>
<evidence type="ECO:0000256" key="2">
    <source>
        <dbReference type="ARBA" id="ARBA00010138"/>
    </source>
</evidence>
<accession>A0A4Q0I6L2</accession>
<dbReference type="SUPFAM" id="SSF53271">
    <property type="entry name" value="PRTase-like"/>
    <property type="match status" value="1"/>
</dbReference>
<evidence type="ECO:0000256" key="6">
    <source>
        <dbReference type="ARBA" id="ARBA00022962"/>
    </source>
</evidence>
<comment type="cofactor">
    <cofactor evidence="7 11">
        <name>[4Fe-4S] cluster</name>
        <dbReference type="ChEBI" id="CHEBI:49883"/>
    </cofactor>
    <text evidence="7 11">Binds 1 [4Fe-4S] cluster per subunit.</text>
</comment>
<keyword evidence="5 7" id="KW-0658">Purine biosynthesis</keyword>
<dbReference type="InterPro" id="IPR035584">
    <property type="entry name" value="PurF_N"/>
</dbReference>
<comment type="pathway">
    <text evidence="1 7 8">Purine metabolism; IMP biosynthesis via de novo pathway; N(1)-(5-phospho-D-ribosyl)glycinamide from 5-phospho-alpha-D-ribose 1-diphosphate: step 1/2.</text>
</comment>
<keyword evidence="6 7" id="KW-0315">Glutamine amidotransferase</keyword>
<evidence type="ECO:0000256" key="9">
    <source>
        <dbReference type="PIRSR" id="PIRSR000485-1"/>
    </source>
</evidence>
<comment type="cofactor">
    <cofactor evidence="7 10">
        <name>Mg(2+)</name>
        <dbReference type="ChEBI" id="CHEBI:18420"/>
    </cofactor>
    <text evidence="7 10">Binds 1 Mg(2+) ion per subunit.</text>
</comment>
<evidence type="ECO:0000313" key="14">
    <source>
        <dbReference type="Proteomes" id="UP000289166"/>
    </source>
</evidence>
<evidence type="ECO:0000256" key="11">
    <source>
        <dbReference type="PIRSR" id="PIRSR000485-3"/>
    </source>
</evidence>
<dbReference type="RefSeq" id="WP_069193312.1">
    <property type="nucleotide sequence ID" value="NZ_RLII01000003.1"/>
</dbReference>
<dbReference type="Pfam" id="PF13537">
    <property type="entry name" value="GATase_7"/>
    <property type="match status" value="1"/>
</dbReference>
<evidence type="ECO:0000259" key="12">
    <source>
        <dbReference type="PROSITE" id="PS51278"/>
    </source>
</evidence>
<dbReference type="PROSITE" id="PS51278">
    <property type="entry name" value="GATASE_TYPE_2"/>
    <property type="match status" value="1"/>
</dbReference>
<dbReference type="GO" id="GO:0004044">
    <property type="term" value="F:amidophosphoribosyltransferase activity"/>
    <property type="evidence" value="ECO:0007669"/>
    <property type="project" value="UniProtKB-UniRule"/>
</dbReference>
<evidence type="ECO:0000256" key="10">
    <source>
        <dbReference type="PIRSR" id="PIRSR000485-2"/>
    </source>
</evidence>
<evidence type="ECO:0000256" key="5">
    <source>
        <dbReference type="ARBA" id="ARBA00022755"/>
    </source>
</evidence>
<feature type="binding site" evidence="7 10">
    <location>
        <position position="380"/>
    </location>
    <ligand>
        <name>Mg(2+)</name>
        <dbReference type="ChEBI" id="CHEBI:18420"/>
    </ligand>
</feature>
<dbReference type="PANTHER" id="PTHR11907">
    <property type="entry name" value="AMIDOPHOSPHORIBOSYLTRANSFERASE"/>
    <property type="match status" value="1"/>
</dbReference>
<keyword evidence="7 11" id="KW-0411">Iron-sulfur</keyword>
<dbReference type="InterPro" id="IPR017932">
    <property type="entry name" value="GATase_2_dom"/>
</dbReference>
<dbReference type="HAMAP" id="MF_01931">
    <property type="entry name" value="PurF"/>
    <property type="match status" value="1"/>
</dbReference>
<keyword evidence="7 11" id="KW-0408">Iron</keyword>
<name>A0A4Q0I6L2_9FIRM</name>
<dbReference type="SUPFAM" id="SSF56235">
    <property type="entry name" value="N-terminal nucleophile aminohydrolases (Ntn hydrolases)"/>
    <property type="match status" value="1"/>
</dbReference>
<feature type="active site" description="Nucleophile" evidence="7 9">
    <location>
        <position position="32"/>
    </location>
</feature>
<comment type="caution">
    <text evidence="13">The sequence shown here is derived from an EMBL/GenBank/DDBJ whole genome shotgun (WGS) entry which is preliminary data.</text>
</comment>
<dbReference type="OrthoDB" id="9801213at2"/>